<reference evidence="1 2" key="1">
    <citation type="journal article" date="2022" name="Hortic Res">
        <title>A haplotype resolved chromosomal level avocado genome allows analysis of novel avocado genes.</title>
        <authorList>
            <person name="Nath O."/>
            <person name="Fletcher S.J."/>
            <person name="Hayward A."/>
            <person name="Shaw L.M."/>
            <person name="Masouleh A.K."/>
            <person name="Furtado A."/>
            <person name="Henry R.J."/>
            <person name="Mitter N."/>
        </authorList>
    </citation>
    <scope>NUCLEOTIDE SEQUENCE [LARGE SCALE GENOMIC DNA]</scope>
    <source>
        <strain evidence="2">cv. Hass</strain>
    </source>
</reference>
<organism evidence="1 2">
    <name type="scientific">Persea americana</name>
    <name type="common">Avocado</name>
    <dbReference type="NCBI Taxonomy" id="3435"/>
    <lineage>
        <taxon>Eukaryota</taxon>
        <taxon>Viridiplantae</taxon>
        <taxon>Streptophyta</taxon>
        <taxon>Embryophyta</taxon>
        <taxon>Tracheophyta</taxon>
        <taxon>Spermatophyta</taxon>
        <taxon>Magnoliopsida</taxon>
        <taxon>Magnoliidae</taxon>
        <taxon>Laurales</taxon>
        <taxon>Lauraceae</taxon>
        <taxon>Persea</taxon>
    </lineage>
</organism>
<sequence length="176" mass="20211">MAKKATLTTRAWNLLRLALFSSHKGGIFKGRFMVDSVSSYFKRNRAATHDPKPYQERQFSFKETPIFHFKSQKPGSTRFQHLPHIPCINPPIDLDDEDGGYGVHGGKCETRRVGKGVEEDGGRGREMSVDGLEVEVGWNEEEIDSKAEEFITRFYDQMKLQRQLSNLQHTEMLHNP</sequence>
<dbReference type="Proteomes" id="UP001234297">
    <property type="component" value="Chromosome 3"/>
</dbReference>
<accession>A0ACC2LTF1</accession>
<evidence type="ECO:0000313" key="1">
    <source>
        <dbReference type="EMBL" id="KAJ8636336.1"/>
    </source>
</evidence>
<proteinExistence type="predicted"/>
<protein>
    <submittedName>
        <fullName evidence="1">Uncharacterized protein</fullName>
    </submittedName>
</protein>
<dbReference type="EMBL" id="CM056811">
    <property type="protein sequence ID" value="KAJ8636336.1"/>
    <property type="molecule type" value="Genomic_DNA"/>
</dbReference>
<evidence type="ECO:0000313" key="2">
    <source>
        <dbReference type="Proteomes" id="UP001234297"/>
    </source>
</evidence>
<name>A0ACC2LTF1_PERAE</name>
<keyword evidence="2" id="KW-1185">Reference proteome</keyword>
<gene>
    <name evidence="1" type="ORF">MRB53_010603</name>
</gene>
<comment type="caution">
    <text evidence="1">The sequence shown here is derived from an EMBL/GenBank/DDBJ whole genome shotgun (WGS) entry which is preliminary data.</text>
</comment>